<reference evidence="2" key="1">
    <citation type="journal article" date="2020" name="Stud. Mycol.">
        <title>101 Dothideomycetes genomes: a test case for predicting lifestyles and emergence of pathogens.</title>
        <authorList>
            <person name="Haridas S."/>
            <person name="Albert R."/>
            <person name="Binder M."/>
            <person name="Bloem J."/>
            <person name="Labutti K."/>
            <person name="Salamov A."/>
            <person name="Andreopoulos B."/>
            <person name="Baker S."/>
            <person name="Barry K."/>
            <person name="Bills G."/>
            <person name="Bluhm B."/>
            <person name="Cannon C."/>
            <person name="Castanera R."/>
            <person name="Culley D."/>
            <person name="Daum C."/>
            <person name="Ezra D."/>
            <person name="Gonzalez J."/>
            <person name="Henrissat B."/>
            <person name="Kuo A."/>
            <person name="Liang C."/>
            <person name="Lipzen A."/>
            <person name="Lutzoni F."/>
            <person name="Magnuson J."/>
            <person name="Mondo S."/>
            <person name="Nolan M."/>
            <person name="Ohm R."/>
            <person name="Pangilinan J."/>
            <person name="Park H.-J."/>
            <person name="Ramirez L."/>
            <person name="Alfaro M."/>
            <person name="Sun H."/>
            <person name="Tritt A."/>
            <person name="Yoshinaga Y."/>
            <person name="Zwiers L.-H."/>
            <person name="Turgeon B."/>
            <person name="Goodwin S."/>
            <person name="Spatafora J."/>
            <person name="Crous P."/>
            <person name="Grigoriev I."/>
        </authorList>
    </citation>
    <scope>NUCLEOTIDE SEQUENCE</scope>
    <source>
        <strain evidence="2">CBS 260.36</strain>
    </source>
</reference>
<dbReference type="OrthoDB" id="6365676at2759"/>
<accession>A0A9P4J5E0</accession>
<protein>
    <submittedName>
        <fullName evidence="2">Uncharacterized protein</fullName>
    </submittedName>
</protein>
<keyword evidence="3" id="KW-1185">Reference proteome</keyword>
<feature type="region of interest" description="Disordered" evidence="1">
    <location>
        <begin position="69"/>
        <end position="88"/>
    </location>
</feature>
<comment type="caution">
    <text evidence="2">The sequence shown here is derived from an EMBL/GenBank/DDBJ whole genome shotgun (WGS) entry which is preliminary data.</text>
</comment>
<name>A0A9P4J5E0_9PEZI</name>
<gene>
    <name evidence="2" type="ORF">K461DRAFT_276074</name>
</gene>
<evidence type="ECO:0000256" key="1">
    <source>
        <dbReference type="SAM" id="MobiDB-lite"/>
    </source>
</evidence>
<sequence length="88" mass="9364">MNPEPVSALPQPIATDYVGRPPLYRANYNSSLDFTSAITPTLGDPADLHFNYPSPGLSNGLNTLALAASDHRRMSEEATSSKSTSTTP</sequence>
<dbReference type="EMBL" id="ML996083">
    <property type="protein sequence ID" value="KAF2154911.1"/>
    <property type="molecule type" value="Genomic_DNA"/>
</dbReference>
<evidence type="ECO:0000313" key="3">
    <source>
        <dbReference type="Proteomes" id="UP000799439"/>
    </source>
</evidence>
<proteinExistence type="predicted"/>
<organism evidence="2 3">
    <name type="scientific">Myriangium duriaei CBS 260.36</name>
    <dbReference type="NCBI Taxonomy" id="1168546"/>
    <lineage>
        <taxon>Eukaryota</taxon>
        <taxon>Fungi</taxon>
        <taxon>Dikarya</taxon>
        <taxon>Ascomycota</taxon>
        <taxon>Pezizomycotina</taxon>
        <taxon>Dothideomycetes</taxon>
        <taxon>Dothideomycetidae</taxon>
        <taxon>Myriangiales</taxon>
        <taxon>Myriangiaceae</taxon>
        <taxon>Myriangium</taxon>
    </lineage>
</organism>
<dbReference type="Proteomes" id="UP000799439">
    <property type="component" value="Unassembled WGS sequence"/>
</dbReference>
<evidence type="ECO:0000313" key="2">
    <source>
        <dbReference type="EMBL" id="KAF2154911.1"/>
    </source>
</evidence>
<dbReference type="AlphaFoldDB" id="A0A9P4J5E0"/>